<evidence type="ECO:0000313" key="12">
    <source>
        <dbReference type="Proteomes" id="UP001378956"/>
    </source>
</evidence>
<dbReference type="Pfam" id="PF13715">
    <property type="entry name" value="CarbopepD_reg_2"/>
    <property type="match status" value="1"/>
</dbReference>
<dbReference type="InterPro" id="IPR023996">
    <property type="entry name" value="TonB-dep_OMP_SusC/RagA"/>
</dbReference>
<dbReference type="SUPFAM" id="SSF49464">
    <property type="entry name" value="Carboxypeptidase regulatory domain-like"/>
    <property type="match status" value="1"/>
</dbReference>
<evidence type="ECO:0000256" key="3">
    <source>
        <dbReference type="ARBA" id="ARBA00022452"/>
    </source>
</evidence>
<dbReference type="InterPro" id="IPR036942">
    <property type="entry name" value="Beta-barrel_TonB_sf"/>
</dbReference>
<keyword evidence="4 8" id="KW-0812">Transmembrane</keyword>
<evidence type="ECO:0000256" key="6">
    <source>
        <dbReference type="ARBA" id="ARBA00023136"/>
    </source>
</evidence>
<dbReference type="InterPro" id="IPR037066">
    <property type="entry name" value="Plug_dom_sf"/>
</dbReference>
<feature type="transmembrane region" description="Helical" evidence="9">
    <location>
        <begin position="12"/>
        <end position="34"/>
    </location>
</feature>
<evidence type="ECO:0000256" key="1">
    <source>
        <dbReference type="ARBA" id="ARBA00004571"/>
    </source>
</evidence>
<sequence length="1050" mass="115531">MKKNDTQTVSCYGYSVCKLFSFLSLRMVIIGFLLTGSAAFGQTINITGTVKDGGGGAIPGVGVRVKNAKVSTQTDANGKYSITVPDANSTLVFSYIGLVSQEAVVGNKKVIDITLKEDESALDEVVVTGYGEKVKKRDLTGSISSVTAKDIAERQPLTLFDALQGQASGVLVTNDNGDPAGQGTIQIRGASSINASGTGPLYVIDGIISENGNYINPSDIESFEILKDVASAAIYGARGANGVIIITTKRGKEGKPLIGVQYTYNRGELANKIRTISADELRFYRMIRGGGAGIGGNVDSINPYLNADNDYQELLFRTSEKHTVNLSLSGGSKGITYYGGLNYVDNQAIALNSWIKRIQSKLNVEYAISDKLTISNNLAFAYQTGNILNIQNTARQIFERNPWTSLYRPDGTLAGFTESKRNPVAFALLDKNIDNDYLAQFNTQAKYKIYKDLSITTMFNAQLDNQNSRNVTPAIINNAAFSTGTGSTERKVYWESQTYMNYNKTFGKDHTVTGVAGFTADRRRRDEYRIRVEELLSDDIFTSNVGIIDPTNTGTFATANSNVSLLARGSYSYKGRYIVQGTIRRDGSSRFGENNKWGNFISMSAAWRFSDEKFMDWSKSFLDDAKLRYSYGSAGNDAIGDYQSYTTINFGGNYYNGLSGAAENVVLGNSLIQWETATSANYGIDLTMIKGRLTFTAEYYNKTTKDLLYQSELAKETGKTQVAVNLGTIENTGLEFTVVGTPIKTEKFGWDVNANITFPKARVKKLADGTAFLSGNKWLIQEGGKIGDFFIFKNLGVYQYDVSNAYTPEGKRLTPINVVVSEDGSTVTSFGGYTLDGQPYTGTVKSKYYNNVKLQGGDTEWFDANNDGNIDDNDKIIAGNGLPTYYFGLSNTFRYKRFSLSFLFNGQFGNKIYNRVAADQNRFNSTYSPPTPDAALTSWYKQGDVTKYPMASRKDTRGNMRYEQNSLYLEDGAFIRLSSARLAFTLDPKIAAKAKMKSATVYVFGQNLLTWTNYSLFDPEFSTSNQLQPGNDSGRYPKIREFGLGVNLTF</sequence>
<evidence type="ECO:0000256" key="8">
    <source>
        <dbReference type="PROSITE-ProRule" id="PRU01360"/>
    </source>
</evidence>
<dbReference type="NCBIfam" id="TIGR04057">
    <property type="entry name" value="SusC_RagA_signa"/>
    <property type="match status" value="1"/>
</dbReference>
<dbReference type="InterPro" id="IPR012910">
    <property type="entry name" value="Plug_dom"/>
</dbReference>
<name>A0ABU8NN56_9SPHI</name>
<keyword evidence="2 8" id="KW-0813">Transport</keyword>
<evidence type="ECO:0000256" key="7">
    <source>
        <dbReference type="ARBA" id="ARBA00023237"/>
    </source>
</evidence>
<keyword evidence="7 8" id="KW-0998">Cell outer membrane</keyword>
<dbReference type="PROSITE" id="PS52016">
    <property type="entry name" value="TONB_DEPENDENT_REC_3"/>
    <property type="match status" value="1"/>
</dbReference>
<protein>
    <submittedName>
        <fullName evidence="11">SusC/RagA family TonB-linked outer membrane protein</fullName>
    </submittedName>
</protein>
<gene>
    <name evidence="11" type="ORF">WAE58_14720</name>
</gene>
<dbReference type="InterPro" id="IPR023997">
    <property type="entry name" value="TonB-dep_OMP_SusC/RagA_CS"/>
</dbReference>
<dbReference type="Gene3D" id="2.40.170.20">
    <property type="entry name" value="TonB-dependent receptor, beta-barrel domain"/>
    <property type="match status" value="1"/>
</dbReference>
<dbReference type="NCBIfam" id="TIGR04056">
    <property type="entry name" value="OMP_RagA_SusC"/>
    <property type="match status" value="1"/>
</dbReference>
<dbReference type="RefSeq" id="WP_288883240.1">
    <property type="nucleotide sequence ID" value="NZ_CBFGNQ010000010.1"/>
</dbReference>
<keyword evidence="12" id="KW-1185">Reference proteome</keyword>
<comment type="caution">
    <text evidence="11">The sequence shown here is derived from an EMBL/GenBank/DDBJ whole genome shotgun (WGS) entry which is preliminary data.</text>
</comment>
<dbReference type="InterPro" id="IPR008969">
    <property type="entry name" value="CarboxyPept-like_regulatory"/>
</dbReference>
<evidence type="ECO:0000313" key="11">
    <source>
        <dbReference type="EMBL" id="MEJ2903695.1"/>
    </source>
</evidence>
<keyword evidence="6 8" id="KW-0472">Membrane</keyword>
<evidence type="ECO:0000259" key="10">
    <source>
        <dbReference type="Pfam" id="PF07715"/>
    </source>
</evidence>
<dbReference type="SUPFAM" id="SSF56935">
    <property type="entry name" value="Porins"/>
    <property type="match status" value="1"/>
</dbReference>
<evidence type="ECO:0000256" key="2">
    <source>
        <dbReference type="ARBA" id="ARBA00022448"/>
    </source>
</evidence>
<dbReference type="EMBL" id="JBBEUB010000004">
    <property type="protein sequence ID" value="MEJ2903695.1"/>
    <property type="molecule type" value="Genomic_DNA"/>
</dbReference>
<dbReference type="Proteomes" id="UP001378956">
    <property type="component" value="Unassembled WGS sequence"/>
</dbReference>
<keyword evidence="5" id="KW-0732">Signal</keyword>
<keyword evidence="3 8" id="KW-1134">Transmembrane beta strand</keyword>
<accession>A0ABU8NN56</accession>
<keyword evidence="9" id="KW-1133">Transmembrane helix</keyword>
<dbReference type="PANTHER" id="PTHR30069">
    <property type="entry name" value="TONB-DEPENDENT OUTER MEMBRANE RECEPTOR"/>
    <property type="match status" value="1"/>
</dbReference>
<dbReference type="Pfam" id="PF07715">
    <property type="entry name" value="Plug"/>
    <property type="match status" value="1"/>
</dbReference>
<dbReference type="Gene3D" id="2.170.130.10">
    <property type="entry name" value="TonB-dependent receptor, plug domain"/>
    <property type="match status" value="1"/>
</dbReference>
<evidence type="ECO:0000256" key="9">
    <source>
        <dbReference type="SAM" id="Phobius"/>
    </source>
</evidence>
<evidence type="ECO:0000256" key="5">
    <source>
        <dbReference type="ARBA" id="ARBA00022729"/>
    </source>
</evidence>
<dbReference type="PANTHER" id="PTHR30069:SF29">
    <property type="entry name" value="HEMOGLOBIN AND HEMOGLOBIN-HAPTOGLOBIN-BINDING PROTEIN 1-RELATED"/>
    <property type="match status" value="1"/>
</dbReference>
<comment type="subcellular location">
    <subcellularLocation>
        <location evidence="1 8">Cell outer membrane</location>
        <topology evidence="1 8">Multi-pass membrane protein</topology>
    </subcellularLocation>
</comment>
<dbReference type="InterPro" id="IPR039426">
    <property type="entry name" value="TonB-dep_rcpt-like"/>
</dbReference>
<feature type="domain" description="TonB-dependent receptor plug" evidence="10">
    <location>
        <begin position="135"/>
        <end position="243"/>
    </location>
</feature>
<dbReference type="Gene3D" id="2.60.40.1120">
    <property type="entry name" value="Carboxypeptidase-like, regulatory domain"/>
    <property type="match status" value="1"/>
</dbReference>
<comment type="similarity">
    <text evidence="8">Belongs to the TonB-dependent receptor family.</text>
</comment>
<reference evidence="11 12" key="1">
    <citation type="submission" date="2024-03" db="EMBL/GenBank/DDBJ databases">
        <title>Sequence of Lycoming College Course Isolates.</title>
        <authorList>
            <person name="Plotts O."/>
            <person name="Newman J."/>
        </authorList>
    </citation>
    <scope>NUCLEOTIDE SEQUENCE [LARGE SCALE GENOMIC DNA]</scope>
    <source>
        <strain evidence="11 12">CJB-3</strain>
    </source>
</reference>
<evidence type="ECO:0000256" key="4">
    <source>
        <dbReference type="ARBA" id="ARBA00022692"/>
    </source>
</evidence>
<proteinExistence type="inferred from homology"/>
<organism evidence="11 12">
    <name type="scientific">Pedobacter panaciterrae</name>
    <dbReference type="NCBI Taxonomy" id="363849"/>
    <lineage>
        <taxon>Bacteria</taxon>
        <taxon>Pseudomonadati</taxon>
        <taxon>Bacteroidota</taxon>
        <taxon>Sphingobacteriia</taxon>
        <taxon>Sphingobacteriales</taxon>
        <taxon>Sphingobacteriaceae</taxon>
        <taxon>Pedobacter</taxon>
    </lineage>
</organism>